<accession>A0A1G8LQ63</accession>
<protein>
    <submittedName>
        <fullName evidence="1">TraB family protein</fullName>
    </submittedName>
</protein>
<keyword evidence="2" id="KW-1185">Reference proteome</keyword>
<dbReference type="Proteomes" id="UP000198607">
    <property type="component" value="Unassembled WGS sequence"/>
</dbReference>
<sequence length="307" mass="33731">MRLLNHKFVLGCLIYGFSVNVSSQESDQINTPLCLKNDSENVTITLLGVSHALPVGDRQLFLENQVNRSTHLFLENRLPFQKDANGQPTLSRKGLPTLRLDSFVDTNDIPTLSNILGVALSPDRHFPLIDTINIFSAIFSKALRQTDASKNEKRGLPKHVANASTVEAAAYLYAISKNVPTYDLEEIPDTLGASDLDTIKSEVSTALRCSSDAVCIANFKKNNALLWRSMSESTTTYDEVYLLVMDIPTSERATLARRNERMFNNILPVLSNGSRALVIVGAAHISGPTGLASKLETANFTKVKCSF</sequence>
<organism evidence="1 2">
    <name type="scientific">Propionivibrio dicarboxylicus</name>
    <dbReference type="NCBI Taxonomy" id="83767"/>
    <lineage>
        <taxon>Bacteria</taxon>
        <taxon>Pseudomonadati</taxon>
        <taxon>Pseudomonadota</taxon>
        <taxon>Betaproteobacteria</taxon>
        <taxon>Rhodocyclales</taxon>
        <taxon>Rhodocyclaceae</taxon>
        <taxon>Propionivibrio</taxon>
    </lineage>
</organism>
<proteinExistence type="predicted"/>
<dbReference type="Pfam" id="PF01963">
    <property type="entry name" value="TraB_PrgY_gumN"/>
    <property type="match status" value="1"/>
</dbReference>
<dbReference type="InterPro" id="IPR002816">
    <property type="entry name" value="TraB/PrgY/GumN_fam"/>
</dbReference>
<gene>
    <name evidence="1" type="ORF">SAMN05660652_03677</name>
</gene>
<reference evidence="1 2" key="1">
    <citation type="submission" date="2016-10" db="EMBL/GenBank/DDBJ databases">
        <authorList>
            <person name="de Groot N.N."/>
        </authorList>
    </citation>
    <scope>NUCLEOTIDE SEQUENCE [LARGE SCALE GENOMIC DNA]</scope>
    <source>
        <strain evidence="1 2">DSM 5885</strain>
    </source>
</reference>
<dbReference type="STRING" id="83767.SAMN05660652_03677"/>
<dbReference type="AlphaFoldDB" id="A0A1G8LQ63"/>
<dbReference type="EMBL" id="FNCY01000022">
    <property type="protein sequence ID" value="SDI57849.1"/>
    <property type="molecule type" value="Genomic_DNA"/>
</dbReference>
<evidence type="ECO:0000313" key="1">
    <source>
        <dbReference type="EMBL" id="SDI57849.1"/>
    </source>
</evidence>
<dbReference type="RefSeq" id="WP_176785978.1">
    <property type="nucleotide sequence ID" value="NZ_FNCY01000022.1"/>
</dbReference>
<name>A0A1G8LQ63_9RHOO</name>
<evidence type="ECO:0000313" key="2">
    <source>
        <dbReference type="Proteomes" id="UP000198607"/>
    </source>
</evidence>